<comment type="caution">
    <text evidence="2">The sequence shown here is derived from an EMBL/GenBank/DDBJ whole genome shotgun (WGS) entry which is preliminary data.</text>
</comment>
<sequence length="78" mass="9416">MDKRGKSGKRHPSKRVITARNEMRSAHLFHEHDEDDHDWAREKKQNVHYPSISLGHNHGNKQSKLKRRQAYKNHQDYY</sequence>
<evidence type="ECO:0000313" key="2">
    <source>
        <dbReference type="EMBL" id="MBS8263766.1"/>
    </source>
</evidence>
<dbReference type="AlphaFoldDB" id="A0A944GWU5"/>
<evidence type="ECO:0000256" key="1">
    <source>
        <dbReference type="SAM" id="MobiDB-lite"/>
    </source>
</evidence>
<organism evidence="2 3">
    <name type="scientific">Mesobacillus boroniphilus</name>
    <dbReference type="NCBI Taxonomy" id="308892"/>
    <lineage>
        <taxon>Bacteria</taxon>
        <taxon>Bacillati</taxon>
        <taxon>Bacillota</taxon>
        <taxon>Bacilli</taxon>
        <taxon>Bacillales</taxon>
        <taxon>Bacillaceae</taxon>
        <taxon>Mesobacillus</taxon>
    </lineage>
</organism>
<feature type="compositionally biased region" description="Basic residues" evidence="1">
    <location>
        <begin position="58"/>
        <end position="71"/>
    </location>
</feature>
<dbReference type="RefSeq" id="WP_213367308.1">
    <property type="nucleotide sequence ID" value="NZ_QTKX01000001.1"/>
</dbReference>
<accession>A0A944GWU5</accession>
<dbReference type="EMBL" id="QTKX01000001">
    <property type="protein sequence ID" value="MBS8263766.1"/>
    <property type="molecule type" value="Genomic_DNA"/>
</dbReference>
<name>A0A944GWU5_9BACI</name>
<protein>
    <submittedName>
        <fullName evidence="2">Uncharacterized protein</fullName>
    </submittedName>
</protein>
<keyword evidence="3" id="KW-1185">Reference proteome</keyword>
<gene>
    <name evidence="2" type="ORF">DYI25_04825</name>
</gene>
<evidence type="ECO:0000313" key="3">
    <source>
        <dbReference type="Proteomes" id="UP000761411"/>
    </source>
</evidence>
<reference evidence="2 3" key="1">
    <citation type="journal article" date="2021" name="Microorganisms">
        <title>Bacterial Dimethylsulfoniopropionate Biosynthesis in the East China Sea.</title>
        <authorList>
            <person name="Liu J."/>
            <person name="Zhang Y."/>
            <person name="Liu J."/>
            <person name="Zhong H."/>
            <person name="Williams B.T."/>
            <person name="Zheng Y."/>
            <person name="Curson A.R.J."/>
            <person name="Sun C."/>
            <person name="Sun H."/>
            <person name="Song D."/>
            <person name="Wagner Mackenzie B."/>
            <person name="Bermejo Martinez A."/>
            <person name="Todd J.D."/>
            <person name="Zhang X.H."/>
        </authorList>
    </citation>
    <scope>NUCLEOTIDE SEQUENCE [LARGE SCALE GENOMIC DNA]</scope>
    <source>
        <strain evidence="2 3">ESS08</strain>
    </source>
</reference>
<proteinExistence type="predicted"/>
<dbReference type="Proteomes" id="UP000761411">
    <property type="component" value="Unassembled WGS sequence"/>
</dbReference>
<feature type="region of interest" description="Disordered" evidence="1">
    <location>
        <begin position="48"/>
        <end position="78"/>
    </location>
</feature>